<sequence length="134" mass="14696">MCVCVCDGERERERERESAMATTIFSKSSLLLQSGDYSTTPSLASASSRRWRGVTRIMAEASSSSSTAAGTPINPSIKKQEAKVVDTVLISDLRKPLQAYCRCWRSKTFPLCDGTHAKHNKETGDNVGPLLLKK</sequence>
<name>A0A9D4V245_ADICA</name>
<dbReference type="GO" id="GO:0051537">
    <property type="term" value="F:2 iron, 2 sulfur cluster binding"/>
    <property type="evidence" value="ECO:0007669"/>
    <property type="project" value="UniProtKB-KW"/>
</dbReference>
<comment type="caution">
    <text evidence="7">The sequence shown here is derived from an EMBL/GenBank/DDBJ whole genome shotgun (WGS) entry which is preliminary data.</text>
</comment>
<keyword evidence="2" id="KW-0479">Metal-binding</keyword>
<dbReference type="OrthoDB" id="449252at2759"/>
<feature type="domain" description="Iron-binding zinc finger CDGSH type" evidence="6">
    <location>
        <begin position="83"/>
        <end position="122"/>
    </location>
</feature>
<reference evidence="7" key="1">
    <citation type="submission" date="2021-01" db="EMBL/GenBank/DDBJ databases">
        <title>Adiantum capillus-veneris genome.</title>
        <authorList>
            <person name="Fang Y."/>
            <person name="Liao Q."/>
        </authorList>
    </citation>
    <scope>NUCLEOTIDE SEQUENCE</scope>
    <source>
        <strain evidence="7">H3</strain>
        <tissue evidence="7">Leaf</tissue>
    </source>
</reference>
<gene>
    <name evidence="7" type="ORF">GOP47_0007993</name>
</gene>
<dbReference type="Pfam" id="PF09360">
    <property type="entry name" value="zf-CDGSH"/>
    <property type="match status" value="1"/>
</dbReference>
<comment type="cofactor">
    <cofactor evidence="5">
        <name>[2Fe-2S] cluster</name>
        <dbReference type="ChEBI" id="CHEBI:190135"/>
    </cofactor>
</comment>
<dbReference type="EMBL" id="JABFUD020000007">
    <property type="protein sequence ID" value="KAI5078169.1"/>
    <property type="molecule type" value="Genomic_DNA"/>
</dbReference>
<dbReference type="SMART" id="SM00704">
    <property type="entry name" value="ZnF_CDGSH"/>
    <property type="match status" value="1"/>
</dbReference>
<dbReference type="InterPro" id="IPR042216">
    <property type="entry name" value="MitoNEET_CISD"/>
</dbReference>
<dbReference type="PANTHER" id="PTHR13680">
    <property type="entry name" value="CDGSH IRON-SULFUR DOMAIN-CONTAINING PROTEIN 1"/>
    <property type="match status" value="1"/>
</dbReference>
<keyword evidence="4" id="KW-0411">Iron-sulfur</keyword>
<organism evidence="7 8">
    <name type="scientific">Adiantum capillus-veneris</name>
    <name type="common">Maidenhair fern</name>
    <dbReference type="NCBI Taxonomy" id="13818"/>
    <lineage>
        <taxon>Eukaryota</taxon>
        <taxon>Viridiplantae</taxon>
        <taxon>Streptophyta</taxon>
        <taxon>Embryophyta</taxon>
        <taxon>Tracheophyta</taxon>
        <taxon>Polypodiopsida</taxon>
        <taxon>Polypodiidae</taxon>
        <taxon>Polypodiales</taxon>
        <taxon>Pteridineae</taxon>
        <taxon>Pteridaceae</taxon>
        <taxon>Vittarioideae</taxon>
        <taxon>Adiantum</taxon>
    </lineage>
</organism>
<dbReference type="InterPro" id="IPR045131">
    <property type="entry name" value="CISD1/2"/>
</dbReference>
<keyword evidence="3" id="KW-0408">Iron</keyword>
<evidence type="ECO:0000256" key="5">
    <source>
        <dbReference type="ARBA" id="ARBA00034078"/>
    </source>
</evidence>
<dbReference type="Proteomes" id="UP000886520">
    <property type="component" value="Chromosome 7"/>
</dbReference>
<evidence type="ECO:0000256" key="2">
    <source>
        <dbReference type="ARBA" id="ARBA00022723"/>
    </source>
</evidence>
<keyword evidence="1" id="KW-0001">2Fe-2S</keyword>
<evidence type="ECO:0000313" key="8">
    <source>
        <dbReference type="Proteomes" id="UP000886520"/>
    </source>
</evidence>
<accession>A0A9D4V245</accession>
<proteinExistence type="predicted"/>
<evidence type="ECO:0000256" key="3">
    <source>
        <dbReference type="ARBA" id="ARBA00023004"/>
    </source>
</evidence>
<dbReference type="GO" id="GO:0010506">
    <property type="term" value="P:regulation of autophagy"/>
    <property type="evidence" value="ECO:0007669"/>
    <property type="project" value="InterPro"/>
</dbReference>
<dbReference type="GO" id="GO:0005741">
    <property type="term" value="C:mitochondrial outer membrane"/>
    <property type="evidence" value="ECO:0007669"/>
    <property type="project" value="TreeGrafter"/>
</dbReference>
<dbReference type="PANTHER" id="PTHR13680:SF5">
    <property type="entry name" value="CDGSH IRON-SULFUR DOMAIN-CONTAINING PROTEIN 1"/>
    <property type="match status" value="1"/>
</dbReference>
<dbReference type="GO" id="GO:0046872">
    <property type="term" value="F:metal ion binding"/>
    <property type="evidence" value="ECO:0007669"/>
    <property type="project" value="UniProtKB-KW"/>
</dbReference>
<keyword evidence="8" id="KW-1185">Reference proteome</keyword>
<evidence type="ECO:0000256" key="4">
    <source>
        <dbReference type="ARBA" id="ARBA00023014"/>
    </source>
</evidence>
<protein>
    <recommendedName>
        <fullName evidence="6">Iron-binding zinc finger CDGSH type domain-containing protein</fullName>
    </recommendedName>
</protein>
<evidence type="ECO:0000313" key="7">
    <source>
        <dbReference type="EMBL" id="KAI5078169.1"/>
    </source>
</evidence>
<evidence type="ECO:0000259" key="6">
    <source>
        <dbReference type="SMART" id="SM00704"/>
    </source>
</evidence>
<dbReference type="AlphaFoldDB" id="A0A9D4V245"/>
<dbReference type="Gene3D" id="3.40.5.90">
    <property type="entry name" value="CDGSH iron-sulfur domain, mitoNEET-type"/>
    <property type="match status" value="1"/>
</dbReference>
<dbReference type="FunFam" id="3.40.5.90:FF:000001">
    <property type="entry name" value="CDGSH iron-sulfur domain-containing protein 1"/>
    <property type="match status" value="1"/>
</dbReference>
<evidence type="ECO:0000256" key="1">
    <source>
        <dbReference type="ARBA" id="ARBA00022714"/>
    </source>
</evidence>
<dbReference type="InterPro" id="IPR018967">
    <property type="entry name" value="FeS-contain_CDGSH-typ"/>
</dbReference>